<reference evidence="2" key="2">
    <citation type="journal article" date="2023" name="Antimicrob Resist Infect Control">
        <title>Sanitary installations and wastewater plumbing as reservoir for the long-term circulation and transmission of carbapenemase producing Citrobacter freundii clones in a hospital setting.</title>
        <authorList>
            <person name="Hamerlinck H."/>
            <person name="Aerssens A."/>
            <person name="Boelens J."/>
            <person name="Dehaene A."/>
            <person name="McMahon M."/>
            <person name="Messiaen A.S."/>
            <person name="Vandendriessche S."/>
            <person name="Velghe A."/>
            <person name="Leroux-Roels I."/>
            <person name="Verhasselt B."/>
        </authorList>
    </citation>
    <scope>NUCLEOTIDE SEQUENCE</scope>
    <source>
        <strain evidence="2">UZG-GERCF-220920-Env23</strain>
    </source>
</reference>
<dbReference type="EMBL" id="VTZD01000024">
    <property type="protein sequence ID" value="KAA1141932.1"/>
    <property type="molecule type" value="Genomic_DNA"/>
</dbReference>
<protein>
    <submittedName>
        <fullName evidence="1">Uncharacterized protein</fullName>
    </submittedName>
</protein>
<gene>
    <name evidence="1" type="ORF">D3H66_19345</name>
    <name evidence="2" type="ORF">PEY55_27325</name>
</gene>
<dbReference type="EMBL" id="JAQIHS010000075">
    <property type="protein sequence ID" value="MDN4371968.1"/>
    <property type="molecule type" value="Genomic_DNA"/>
</dbReference>
<accession>A0A5B0SVH9</accession>
<sequence length="94" mass="10543">MNVLQYQVFAEAISEHPKLEADIKALYCFLQDAEIRNDAELHTLFPLAVKGDNGLSTLLSFANGKLIFDGQFNYEGNFVLSNSIQAGKKYKREA</sequence>
<dbReference type="AlphaFoldDB" id="A0A5B0SVH9"/>
<proteinExistence type="predicted"/>
<evidence type="ECO:0000313" key="2">
    <source>
        <dbReference type="EMBL" id="MDN4371968.1"/>
    </source>
</evidence>
<dbReference type="Proteomes" id="UP001169985">
    <property type="component" value="Unassembled WGS sequence"/>
</dbReference>
<dbReference type="Proteomes" id="UP000323297">
    <property type="component" value="Unassembled WGS sequence"/>
</dbReference>
<reference evidence="2" key="3">
    <citation type="submission" date="2023-01" db="EMBL/GenBank/DDBJ databases">
        <authorList>
            <person name="Hamerlinck H."/>
            <person name="Aerssens A."/>
            <person name="Boelens J."/>
            <person name="Messiaen A.-S."/>
            <person name="Vandendriessche S."/>
            <person name="Velghe A."/>
            <person name="Verhasselt B."/>
            <person name="Leroux-Roels I."/>
        </authorList>
    </citation>
    <scope>NUCLEOTIDE SEQUENCE</scope>
    <source>
        <strain evidence="2">UZG-GERCF-220920-Env23</strain>
    </source>
</reference>
<dbReference type="RefSeq" id="WP_049001257.1">
    <property type="nucleotide sequence ID" value="NZ_JBKGJF010000022.1"/>
</dbReference>
<organism evidence="1 3">
    <name type="scientific">Citrobacter portucalensis</name>
    <dbReference type="NCBI Taxonomy" id="1639133"/>
    <lineage>
        <taxon>Bacteria</taxon>
        <taxon>Pseudomonadati</taxon>
        <taxon>Pseudomonadota</taxon>
        <taxon>Gammaproteobacteria</taxon>
        <taxon>Enterobacterales</taxon>
        <taxon>Enterobacteriaceae</taxon>
        <taxon>Citrobacter</taxon>
        <taxon>Citrobacter freundii complex</taxon>
    </lineage>
</organism>
<evidence type="ECO:0000313" key="1">
    <source>
        <dbReference type="EMBL" id="KAA1141932.1"/>
    </source>
</evidence>
<comment type="caution">
    <text evidence="1">The sequence shown here is derived from an EMBL/GenBank/DDBJ whole genome shotgun (WGS) entry which is preliminary data.</text>
</comment>
<name>A0A5B0SVH9_9ENTR</name>
<evidence type="ECO:0000313" key="3">
    <source>
        <dbReference type="Proteomes" id="UP000323297"/>
    </source>
</evidence>
<reference evidence="1 3" key="1">
    <citation type="submission" date="2019-08" db="EMBL/GenBank/DDBJ databases">
        <title>Draft genome sequence of Citrobacter portucalensis strain isolated from green turtle.</title>
        <authorList>
            <person name="Fernandes M.R."/>
            <person name="Sellera F.P."/>
            <person name="Goldeberg D.W."/>
            <person name="Costa D.C."/>
            <person name="Lincopan N."/>
        </authorList>
    </citation>
    <scope>NUCLEOTIDE SEQUENCE [LARGE SCALE GENOMIC DNA]</scope>
    <source>
        <strain evidence="1 3">TV06</strain>
    </source>
</reference>